<evidence type="ECO:0000313" key="1">
    <source>
        <dbReference type="EMBL" id="GMT10129.1"/>
    </source>
</evidence>
<evidence type="ECO:0000313" key="2">
    <source>
        <dbReference type="Proteomes" id="UP001432322"/>
    </source>
</evidence>
<feature type="non-terminal residue" evidence="1">
    <location>
        <position position="1"/>
    </location>
</feature>
<comment type="caution">
    <text evidence="1">The sequence shown here is derived from an EMBL/GenBank/DDBJ whole genome shotgun (WGS) entry which is preliminary data.</text>
</comment>
<gene>
    <name evidence="1" type="ORF">PFISCL1PPCAC_1426</name>
</gene>
<organism evidence="1 2">
    <name type="scientific">Pristionchus fissidentatus</name>
    <dbReference type="NCBI Taxonomy" id="1538716"/>
    <lineage>
        <taxon>Eukaryota</taxon>
        <taxon>Metazoa</taxon>
        <taxon>Ecdysozoa</taxon>
        <taxon>Nematoda</taxon>
        <taxon>Chromadorea</taxon>
        <taxon>Rhabditida</taxon>
        <taxon>Rhabditina</taxon>
        <taxon>Diplogasteromorpha</taxon>
        <taxon>Diplogasteroidea</taxon>
        <taxon>Neodiplogasteridae</taxon>
        <taxon>Pristionchus</taxon>
    </lineage>
</organism>
<name>A0AAV5USS4_9BILA</name>
<dbReference type="Proteomes" id="UP001432322">
    <property type="component" value="Unassembled WGS sequence"/>
</dbReference>
<dbReference type="EMBL" id="BTSY01000001">
    <property type="protein sequence ID" value="GMT10129.1"/>
    <property type="molecule type" value="Genomic_DNA"/>
</dbReference>
<accession>A0AAV5USS4</accession>
<sequence>RYINIAITLQNPTVGFFFISILTSDSLKMKLFVLIALTSTVYGQTIQEIEKLFEIDDEKEEIDFFLKTLHKHYPNFVPESEMNILASELVAVANYSIKSGVDVTTIAPLWVDKMMKLGESMNFTYRSLSNETTRYMGELSMSLMMSVAFANRNAKTMEEFEKEFNKIYVPIYDDFNKQSESIKTELRKAFPVVFHFISMKVELLALLRKHEEKFNAMLAKYKSQ</sequence>
<reference evidence="1" key="1">
    <citation type="submission" date="2023-10" db="EMBL/GenBank/DDBJ databases">
        <title>Genome assembly of Pristionchus species.</title>
        <authorList>
            <person name="Yoshida K."/>
            <person name="Sommer R.J."/>
        </authorList>
    </citation>
    <scope>NUCLEOTIDE SEQUENCE</scope>
    <source>
        <strain evidence="1">RS5133</strain>
    </source>
</reference>
<dbReference type="AlphaFoldDB" id="A0AAV5USS4"/>
<proteinExistence type="predicted"/>
<protein>
    <submittedName>
        <fullName evidence="1">Uncharacterized protein</fullName>
    </submittedName>
</protein>
<keyword evidence="2" id="KW-1185">Reference proteome</keyword>